<feature type="transmembrane region" description="Helical" evidence="4">
    <location>
        <begin position="43"/>
        <end position="61"/>
    </location>
</feature>
<organism evidence="6 7">
    <name type="scientific">SAR86 cluster bacterium</name>
    <dbReference type="NCBI Taxonomy" id="2030880"/>
    <lineage>
        <taxon>Bacteria</taxon>
        <taxon>Pseudomonadati</taxon>
        <taxon>Pseudomonadota</taxon>
        <taxon>Gammaproteobacteria</taxon>
        <taxon>SAR86 cluster</taxon>
    </lineage>
</organism>
<dbReference type="GO" id="GO:0052621">
    <property type="term" value="F:diguanylate cyclase activity"/>
    <property type="evidence" value="ECO:0007669"/>
    <property type="project" value="UniProtKB-EC"/>
</dbReference>
<evidence type="ECO:0000256" key="4">
    <source>
        <dbReference type="SAM" id="Phobius"/>
    </source>
</evidence>
<dbReference type="PANTHER" id="PTHR45138:SF9">
    <property type="entry name" value="DIGUANYLATE CYCLASE DGCM-RELATED"/>
    <property type="match status" value="1"/>
</dbReference>
<keyword evidence="4" id="KW-0472">Membrane</keyword>
<feature type="domain" description="GGDEF" evidence="5">
    <location>
        <begin position="226"/>
        <end position="358"/>
    </location>
</feature>
<dbReference type="NCBIfam" id="TIGR00254">
    <property type="entry name" value="GGDEF"/>
    <property type="match status" value="1"/>
</dbReference>
<accession>A0A2A4MUT8</accession>
<dbReference type="CDD" id="cd01949">
    <property type="entry name" value="GGDEF"/>
    <property type="match status" value="1"/>
</dbReference>
<keyword evidence="4" id="KW-1133">Transmembrane helix</keyword>
<keyword evidence="4" id="KW-0812">Transmembrane</keyword>
<dbReference type="InterPro" id="IPR000160">
    <property type="entry name" value="GGDEF_dom"/>
</dbReference>
<proteinExistence type="predicted"/>
<evidence type="ECO:0000259" key="5">
    <source>
        <dbReference type="PROSITE" id="PS50887"/>
    </source>
</evidence>
<dbReference type="GO" id="GO:0043709">
    <property type="term" value="P:cell adhesion involved in single-species biofilm formation"/>
    <property type="evidence" value="ECO:0007669"/>
    <property type="project" value="TreeGrafter"/>
</dbReference>
<evidence type="ECO:0000313" key="7">
    <source>
        <dbReference type="Proteomes" id="UP000218172"/>
    </source>
</evidence>
<comment type="catalytic activity">
    <reaction evidence="3">
        <text>2 GTP = 3',3'-c-di-GMP + 2 diphosphate</text>
        <dbReference type="Rhea" id="RHEA:24898"/>
        <dbReference type="ChEBI" id="CHEBI:33019"/>
        <dbReference type="ChEBI" id="CHEBI:37565"/>
        <dbReference type="ChEBI" id="CHEBI:58805"/>
        <dbReference type="EC" id="2.7.7.65"/>
    </reaction>
</comment>
<dbReference type="Proteomes" id="UP000218172">
    <property type="component" value="Unassembled WGS sequence"/>
</dbReference>
<feature type="transmembrane region" description="Helical" evidence="4">
    <location>
        <begin position="160"/>
        <end position="182"/>
    </location>
</feature>
<feature type="transmembrane region" description="Helical" evidence="4">
    <location>
        <begin position="21"/>
        <end position="37"/>
    </location>
</feature>
<protein>
    <recommendedName>
        <fullName evidence="2">diguanylate cyclase</fullName>
        <ecNumber evidence="2">2.7.7.65</ecNumber>
    </recommendedName>
</protein>
<dbReference type="AlphaFoldDB" id="A0A2A4MUT8"/>
<dbReference type="InterPro" id="IPR043128">
    <property type="entry name" value="Rev_trsase/Diguanyl_cyclase"/>
</dbReference>
<evidence type="ECO:0000256" key="2">
    <source>
        <dbReference type="ARBA" id="ARBA00012528"/>
    </source>
</evidence>
<dbReference type="Gene3D" id="3.30.70.270">
    <property type="match status" value="1"/>
</dbReference>
<dbReference type="GO" id="GO:0005886">
    <property type="term" value="C:plasma membrane"/>
    <property type="evidence" value="ECO:0007669"/>
    <property type="project" value="TreeGrafter"/>
</dbReference>
<sequence>MSKLYDTKYVRSAYRGLSRQAALITAITVAAYSLIFFIENNPVAGFCLSISPIFIVIYCLMHENKPFMIFLASLLSLLILMVALLLSFIFYVGKDMGFHYPLILILPMIALAGRIGGLSKWILAIIVGSGIILLDYYAATHTIAITIDNPLKSISPVGQLMFRVLNTSILAYSITWLAKYYFDVITAQQGLLITHATKDTLTGLNNRRKIFESIKQLEAERKRYNHFYSIMLCDLDQFKRINDNYGHDFGDEVLKHVSQIFTEQARESDTVSRWGGEEFLIILPNTDLSGARLLASRMCEIINQSPLHINGETIEISITIGVATLNDIESFDNIFKRADAALYRGKNSGRNQAVSEQFKP</sequence>
<evidence type="ECO:0000256" key="3">
    <source>
        <dbReference type="ARBA" id="ARBA00034247"/>
    </source>
</evidence>
<evidence type="ECO:0000256" key="1">
    <source>
        <dbReference type="ARBA" id="ARBA00001946"/>
    </source>
</evidence>
<dbReference type="SMART" id="SM00267">
    <property type="entry name" value="GGDEF"/>
    <property type="match status" value="1"/>
</dbReference>
<dbReference type="EMBL" id="NVQR01000003">
    <property type="protein sequence ID" value="PCH64039.1"/>
    <property type="molecule type" value="Genomic_DNA"/>
</dbReference>
<dbReference type="SUPFAM" id="SSF55073">
    <property type="entry name" value="Nucleotide cyclase"/>
    <property type="match status" value="1"/>
</dbReference>
<gene>
    <name evidence="6" type="ORF">COC19_00275</name>
</gene>
<dbReference type="EC" id="2.7.7.65" evidence="2"/>
<comment type="cofactor">
    <cofactor evidence="1">
        <name>Mg(2+)</name>
        <dbReference type="ChEBI" id="CHEBI:18420"/>
    </cofactor>
</comment>
<reference evidence="7" key="1">
    <citation type="submission" date="2017-08" db="EMBL/GenBank/DDBJ databases">
        <title>A dynamic microbial community with high functional redundancy inhabits the cold, oxic subseafloor aquifer.</title>
        <authorList>
            <person name="Tully B.J."/>
            <person name="Wheat C.G."/>
            <person name="Glazer B.T."/>
            <person name="Huber J.A."/>
        </authorList>
    </citation>
    <scope>NUCLEOTIDE SEQUENCE [LARGE SCALE GENOMIC DNA]</scope>
</reference>
<dbReference type="Pfam" id="PF00990">
    <property type="entry name" value="GGDEF"/>
    <property type="match status" value="1"/>
</dbReference>
<feature type="transmembrane region" description="Helical" evidence="4">
    <location>
        <begin position="68"/>
        <end position="92"/>
    </location>
</feature>
<evidence type="ECO:0000313" key="6">
    <source>
        <dbReference type="EMBL" id="PCH64039.1"/>
    </source>
</evidence>
<dbReference type="GO" id="GO:1902201">
    <property type="term" value="P:negative regulation of bacterial-type flagellum-dependent cell motility"/>
    <property type="evidence" value="ECO:0007669"/>
    <property type="project" value="TreeGrafter"/>
</dbReference>
<dbReference type="PANTHER" id="PTHR45138">
    <property type="entry name" value="REGULATORY COMPONENTS OF SENSORY TRANSDUCTION SYSTEM"/>
    <property type="match status" value="1"/>
</dbReference>
<feature type="transmembrane region" description="Helical" evidence="4">
    <location>
        <begin position="122"/>
        <end position="140"/>
    </location>
</feature>
<feature type="transmembrane region" description="Helical" evidence="4">
    <location>
        <begin position="98"/>
        <end position="115"/>
    </location>
</feature>
<dbReference type="PROSITE" id="PS50887">
    <property type="entry name" value="GGDEF"/>
    <property type="match status" value="1"/>
</dbReference>
<dbReference type="FunFam" id="3.30.70.270:FF:000001">
    <property type="entry name" value="Diguanylate cyclase domain protein"/>
    <property type="match status" value="1"/>
</dbReference>
<dbReference type="InterPro" id="IPR029787">
    <property type="entry name" value="Nucleotide_cyclase"/>
</dbReference>
<dbReference type="InterPro" id="IPR050469">
    <property type="entry name" value="Diguanylate_Cyclase"/>
</dbReference>
<comment type="caution">
    <text evidence="6">The sequence shown here is derived from an EMBL/GenBank/DDBJ whole genome shotgun (WGS) entry which is preliminary data.</text>
</comment>
<name>A0A2A4MUT8_9GAMM</name>